<dbReference type="FunFam" id="3.30.160.60:FF:002343">
    <property type="entry name" value="Zinc finger protein 33A"/>
    <property type="match status" value="2"/>
</dbReference>
<dbReference type="PANTHER" id="PTHR16515:SF49">
    <property type="entry name" value="GASTRULA ZINC FINGER PROTEIN XLCGF49.1-LIKE-RELATED"/>
    <property type="match status" value="1"/>
</dbReference>
<dbReference type="InterPro" id="IPR036236">
    <property type="entry name" value="Znf_C2H2_sf"/>
</dbReference>
<dbReference type="Ensembl" id="ENSSORT00005026799.1">
    <property type="protein sequence ID" value="ENSSORP00005026030.1"/>
    <property type="gene ID" value="ENSSORG00005012507.1"/>
</dbReference>
<dbReference type="GO" id="GO:0010468">
    <property type="term" value="P:regulation of gene expression"/>
    <property type="evidence" value="ECO:0007669"/>
    <property type="project" value="TreeGrafter"/>
</dbReference>
<dbReference type="SUPFAM" id="SSF57667">
    <property type="entry name" value="beta-beta-alpha zinc fingers"/>
    <property type="match status" value="3"/>
</dbReference>
<keyword evidence="3" id="KW-0479">Metal-binding</keyword>
<dbReference type="GO" id="GO:0005634">
    <property type="term" value="C:nucleus"/>
    <property type="evidence" value="ECO:0007669"/>
    <property type="project" value="UniProtKB-SubCell"/>
</dbReference>
<evidence type="ECO:0000259" key="13">
    <source>
        <dbReference type="PROSITE" id="PS50157"/>
    </source>
</evidence>
<dbReference type="GO" id="GO:0008270">
    <property type="term" value="F:zinc ion binding"/>
    <property type="evidence" value="ECO:0007669"/>
    <property type="project" value="UniProtKB-KW"/>
</dbReference>
<dbReference type="InParanoid" id="A0A673A8Y0"/>
<gene>
    <name evidence="14" type="primary">LOC115420232</name>
</gene>
<dbReference type="PROSITE" id="PS50157">
    <property type="entry name" value="ZINC_FINGER_C2H2_2"/>
    <property type="match status" value="6"/>
</dbReference>
<evidence type="ECO:0000256" key="10">
    <source>
        <dbReference type="ARBA" id="ARBA00023242"/>
    </source>
</evidence>
<evidence type="ECO:0000256" key="5">
    <source>
        <dbReference type="ARBA" id="ARBA00022771"/>
    </source>
</evidence>
<dbReference type="AlphaFoldDB" id="A0A673A8Y0"/>
<dbReference type="Gene3D" id="3.30.160.60">
    <property type="entry name" value="Classic Zinc Finger"/>
    <property type="match status" value="6"/>
</dbReference>
<dbReference type="RefSeq" id="XP_029991359.1">
    <property type="nucleotide sequence ID" value="XM_030135499.1"/>
</dbReference>
<reference evidence="14" key="2">
    <citation type="submission" date="2025-08" db="UniProtKB">
        <authorList>
            <consortium name="Ensembl"/>
        </authorList>
    </citation>
    <scope>IDENTIFICATION</scope>
</reference>
<evidence type="ECO:0000256" key="2">
    <source>
        <dbReference type="ARBA" id="ARBA00006991"/>
    </source>
</evidence>
<feature type="region of interest" description="Disordered" evidence="12">
    <location>
        <begin position="144"/>
        <end position="200"/>
    </location>
</feature>
<name>A0A673A8Y0_9TELE</name>
<dbReference type="PANTHER" id="PTHR16515">
    <property type="entry name" value="PR DOMAIN ZINC FINGER PROTEIN"/>
    <property type="match status" value="1"/>
</dbReference>
<dbReference type="FunFam" id="3.30.160.60:FF:000557">
    <property type="entry name" value="zinc finger and SCAN domain-containing protein 29"/>
    <property type="match status" value="1"/>
</dbReference>
<comment type="similarity">
    <text evidence="2">Belongs to the krueppel C2H2-type zinc-finger protein family.</text>
</comment>
<dbReference type="Pfam" id="PF13912">
    <property type="entry name" value="zf-C2H2_6"/>
    <property type="match status" value="1"/>
</dbReference>
<keyword evidence="4" id="KW-0677">Repeat</keyword>
<dbReference type="Proteomes" id="UP000472271">
    <property type="component" value="Chromosome 5"/>
</dbReference>
<evidence type="ECO:0000256" key="3">
    <source>
        <dbReference type="ARBA" id="ARBA00022723"/>
    </source>
</evidence>
<dbReference type="Pfam" id="PF00096">
    <property type="entry name" value="zf-C2H2"/>
    <property type="match status" value="4"/>
</dbReference>
<dbReference type="OrthoDB" id="9439903at2759"/>
<keyword evidence="9" id="KW-0804">Transcription</keyword>
<feature type="domain" description="C2H2-type" evidence="13">
    <location>
        <begin position="258"/>
        <end position="285"/>
    </location>
</feature>
<keyword evidence="10" id="KW-0539">Nucleus</keyword>
<feature type="domain" description="C2H2-type" evidence="13">
    <location>
        <begin position="314"/>
        <end position="341"/>
    </location>
</feature>
<evidence type="ECO:0000256" key="4">
    <source>
        <dbReference type="ARBA" id="ARBA00022737"/>
    </source>
</evidence>
<evidence type="ECO:0000256" key="9">
    <source>
        <dbReference type="ARBA" id="ARBA00023163"/>
    </source>
</evidence>
<sequence length="446" mass="50014">MSTIQSLRQFVSQRLTVAVEEIIGVFEKTITEYEEEIRRQRRMLGAEPRPGVRTATSVHAGVFHVVGADVPPGPQESSHSPDQQPHIKEELEEVLTSPDGQDVHEPVHGLVQEPVHRQVHEPVYEQVHELFHEQVHEPVYEQVQGLDQEDSPPVSAVKTEPDESPLPEVGNIPEAETTVCSQTGPMSSEAGEGERGPAEPGFDLDIGGFLKATTNGQLFLSHCFTTEDGDWNLRPEPQTFSDCLRGHQGGTWTDKHVHKCPACGKSFQYNTALQRHIRCHTGERPFDCTVCEKKFKQKGGLQAHMRKHTGEKPFSCTVCGKNFAQNGTLASHMRIHTGEKPFSCPMCKKKYSERGTLVRHMRVHTGEKPFSCTLCGKRFSEKGNLNKHKRIHTGEKPFGCNICEKRFSLMSHLKNHRCPGKRRPESVPTTLIKGPQLTVQLNRDTL</sequence>
<dbReference type="InterPro" id="IPR013087">
    <property type="entry name" value="Znf_C2H2_type"/>
</dbReference>
<dbReference type="GeneID" id="115420232"/>
<evidence type="ECO:0000256" key="1">
    <source>
        <dbReference type="ARBA" id="ARBA00004123"/>
    </source>
</evidence>
<evidence type="ECO:0000256" key="12">
    <source>
        <dbReference type="SAM" id="MobiDB-lite"/>
    </source>
</evidence>
<evidence type="ECO:0000313" key="14">
    <source>
        <dbReference type="Ensembl" id="ENSSORP00005026030.1"/>
    </source>
</evidence>
<organism evidence="14 15">
    <name type="scientific">Sphaeramia orbicularis</name>
    <name type="common">orbiculate cardinalfish</name>
    <dbReference type="NCBI Taxonomy" id="375764"/>
    <lineage>
        <taxon>Eukaryota</taxon>
        <taxon>Metazoa</taxon>
        <taxon>Chordata</taxon>
        <taxon>Craniata</taxon>
        <taxon>Vertebrata</taxon>
        <taxon>Euteleostomi</taxon>
        <taxon>Actinopterygii</taxon>
        <taxon>Neopterygii</taxon>
        <taxon>Teleostei</taxon>
        <taxon>Neoteleostei</taxon>
        <taxon>Acanthomorphata</taxon>
        <taxon>Gobiaria</taxon>
        <taxon>Kurtiformes</taxon>
        <taxon>Apogonoidei</taxon>
        <taxon>Apogonidae</taxon>
        <taxon>Apogoninae</taxon>
        <taxon>Sphaeramia</taxon>
    </lineage>
</organism>
<evidence type="ECO:0000256" key="7">
    <source>
        <dbReference type="ARBA" id="ARBA00023015"/>
    </source>
</evidence>
<keyword evidence="8" id="KW-0238">DNA-binding</keyword>
<dbReference type="InterPro" id="IPR050331">
    <property type="entry name" value="Zinc_finger"/>
</dbReference>
<comment type="subcellular location">
    <subcellularLocation>
        <location evidence="1">Nucleus</location>
    </subcellularLocation>
</comment>
<dbReference type="FunFam" id="3.30.160.60:FF:000759">
    <property type="entry name" value="zinc finger protein 16"/>
    <property type="match status" value="1"/>
</dbReference>
<dbReference type="FunFam" id="3.30.160.60:FF:001325">
    <property type="entry name" value="zinc finger protein 200"/>
    <property type="match status" value="1"/>
</dbReference>
<dbReference type="GO" id="GO:0003677">
    <property type="term" value="F:DNA binding"/>
    <property type="evidence" value="ECO:0007669"/>
    <property type="project" value="UniProtKB-KW"/>
</dbReference>
<keyword evidence="15" id="KW-1185">Reference proteome</keyword>
<dbReference type="FunFam" id="3.30.160.60:FF:001480">
    <property type="entry name" value="Si:cabz01071911.3"/>
    <property type="match status" value="1"/>
</dbReference>
<dbReference type="PROSITE" id="PS00028">
    <property type="entry name" value="ZINC_FINGER_C2H2_1"/>
    <property type="match status" value="5"/>
</dbReference>
<feature type="domain" description="C2H2-type" evidence="13">
    <location>
        <begin position="342"/>
        <end position="369"/>
    </location>
</feature>
<reference evidence="14" key="3">
    <citation type="submission" date="2025-09" db="UniProtKB">
        <authorList>
            <consortium name="Ensembl"/>
        </authorList>
    </citation>
    <scope>IDENTIFICATION</scope>
</reference>
<evidence type="ECO:0000313" key="15">
    <source>
        <dbReference type="Proteomes" id="UP000472271"/>
    </source>
</evidence>
<proteinExistence type="inferred from homology"/>
<keyword evidence="6" id="KW-0862">Zinc</keyword>
<keyword evidence="7" id="KW-0805">Transcription regulation</keyword>
<protein>
    <submittedName>
        <fullName evidence="14">Zinc finger protein 771-like</fullName>
    </submittedName>
</protein>
<evidence type="ECO:0000256" key="11">
    <source>
        <dbReference type="PROSITE-ProRule" id="PRU00042"/>
    </source>
</evidence>
<evidence type="ECO:0000256" key="6">
    <source>
        <dbReference type="ARBA" id="ARBA00022833"/>
    </source>
</evidence>
<feature type="domain" description="C2H2-type" evidence="13">
    <location>
        <begin position="370"/>
        <end position="397"/>
    </location>
</feature>
<evidence type="ECO:0000256" key="8">
    <source>
        <dbReference type="ARBA" id="ARBA00023125"/>
    </source>
</evidence>
<feature type="domain" description="C2H2-type" evidence="13">
    <location>
        <begin position="398"/>
        <end position="417"/>
    </location>
</feature>
<accession>A0A673A8Y0</accession>
<feature type="domain" description="C2H2-type" evidence="13">
    <location>
        <begin position="286"/>
        <end position="313"/>
    </location>
</feature>
<keyword evidence="5 11" id="KW-0863">Zinc-finger</keyword>
<reference evidence="14" key="1">
    <citation type="submission" date="2019-06" db="EMBL/GenBank/DDBJ databases">
        <authorList>
            <consortium name="Wellcome Sanger Institute Data Sharing"/>
        </authorList>
    </citation>
    <scope>NUCLEOTIDE SEQUENCE [LARGE SCALE GENOMIC DNA]</scope>
</reference>
<dbReference type="SMART" id="SM00355">
    <property type="entry name" value="ZnF_C2H2"/>
    <property type="match status" value="6"/>
</dbReference>